<feature type="transmembrane region" description="Helical" evidence="12">
    <location>
        <begin position="162"/>
        <end position="181"/>
    </location>
</feature>
<evidence type="ECO:0000256" key="7">
    <source>
        <dbReference type="ARBA" id="ARBA00023053"/>
    </source>
</evidence>
<keyword evidence="6 12" id="KW-1133">Transmembrane helix</keyword>
<dbReference type="Pfam" id="PF00474">
    <property type="entry name" value="SSF"/>
    <property type="match status" value="1"/>
</dbReference>
<feature type="transmembrane region" description="Helical" evidence="12">
    <location>
        <begin position="520"/>
        <end position="544"/>
    </location>
</feature>
<dbReference type="Proteomes" id="UP000085678">
    <property type="component" value="Unplaced"/>
</dbReference>
<dbReference type="STRING" id="7574.A0A1S3IIU0"/>
<evidence type="ECO:0000256" key="3">
    <source>
        <dbReference type="ARBA" id="ARBA00022448"/>
    </source>
</evidence>
<dbReference type="NCBIfam" id="TIGR00813">
    <property type="entry name" value="sss"/>
    <property type="match status" value="1"/>
</dbReference>
<dbReference type="GO" id="GO:0006814">
    <property type="term" value="P:sodium ion transport"/>
    <property type="evidence" value="ECO:0007669"/>
    <property type="project" value="UniProtKB-KW"/>
</dbReference>
<evidence type="ECO:0000256" key="4">
    <source>
        <dbReference type="ARBA" id="ARBA00022475"/>
    </source>
</evidence>
<feature type="transmembrane region" description="Helical" evidence="12">
    <location>
        <begin position="193"/>
        <end position="213"/>
    </location>
</feature>
<accession>A0A1S3IIU0</accession>
<name>A0A1S3IIU0_LINAN</name>
<dbReference type="RefSeq" id="XP_013398155.1">
    <property type="nucleotide sequence ID" value="XM_013542701.1"/>
</dbReference>
<evidence type="ECO:0000256" key="10">
    <source>
        <dbReference type="ARBA" id="ARBA00023201"/>
    </source>
</evidence>
<keyword evidence="8" id="KW-0406">Ion transport</keyword>
<dbReference type="OrthoDB" id="6132759at2759"/>
<feature type="transmembrane region" description="Helical" evidence="12">
    <location>
        <begin position="339"/>
        <end position="363"/>
    </location>
</feature>
<gene>
    <name evidence="14" type="primary">LOC106164699</name>
</gene>
<dbReference type="GO" id="GO:0005886">
    <property type="term" value="C:plasma membrane"/>
    <property type="evidence" value="ECO:0007669"/>
    <property type="project" value="UniProtKB-SubCell"/>
</dbReference>
<keyword evidence="3" id="KW-0813">Transport</keyword>
<keyword evidence="7" id="KW-0915">Sodium</keyword>
<protein>
    <submittedName>
        <fullName evidence="14">Sodium-coupled monocarboxylate transporter 1</fullName>
    </submittedName>
</protein>
<dbReference type="PANTHER" id="PTHR42985:SF40">
    <property type="entry name" value="LD47995P-RELATED"/>
    <property type="match status" value="1"/>
</dbReference>
<feature type="transmembrane region" description="Helical" evidence="12">
    <location>
        <begin position="239"/>
        <end position="258"/>
    </location>
</feature>
<dbReference type="KEGG" id="lak:106164699"/>
<dbReference type="InParanoid" id="A0A1S3IIU0"/>
<dbReference type="FunCoup" id="A0A1S3IIU0">
    <property type="interactions" value="106"/>
</dbReference>
<keyword evidence="5 12" id="KW-0812">Transmembrane</keyword>
<dbReference type="InterPro" id="IPR001734">
    <property type="entry name" value="Na/solute_symporter"/>
</dbReference>
<reference evidence="14" key="2">
    <citation type="submission" date="2025-08" db="UniProtKB">
        <authorList>
            <consortium name="RefSeq"/>
        </authorList>
    </citation>
    <scope>IDENTIFICATION</scope>
</reference>
<keyword evidence="4" id="KW-1003">Cell membrane</keyword>
<comment type="subcellular location">
    <subcellularLocation>
        <location evidence="1">Cell membrane</location>
        <topology evidence="1">Multi-pass membrane protein</topology>
    </subcellularLocation>
</comment>
<evidence type="ECO:0000313" key="13">
    <source>
        <dbReference type="Proteomes" id="UP000085678"/>
    </source>
</evidence>
<organism evidence="13 14">
    <name type="scientific">Lingula anatina</name>
    <name type="common">Brachiopod</name>
    <name type="synonym">Lingula unguis</name>
    <dbReference type="NCBI Taxonomy" id="7574"/>
    <lineage>
        <taxon>Eukaryota</taxon>
        <taxon>Metazoa</taxon>
        <taxon>Spiralia</taxon>
        <taxon>Lophotrochozoa</taxon>
        <taxon>Brachiopoda</taxon>
        <taxon>Linguliformea</taxon>
        <taxon>Lingulata</taxon>
        <taxon>Lingulida</taxon>
        <taxon>Linguloidea</taxon>
        <taxon>Lingulidae</taxon>
        <taxon>Lingula</taxon>
    </lineage>
</organism>
<keyword evidence="13" id="KW-1185">Reference proteome</keyword>
<dbReference type="InterPro" id="IPR038377">
    <property type="entry name" value="Na/Glc_symporter_sf"/>
</dbReference>
<evidence type="ECO:0000256" key="12">
    <source>
        <dbReference type="SAM" id="Phobius"/>
    </source>
</evidence>
<feature type="transmembrane region" description="Helical" evidence="12">
    <location>
        <begin position="383"/>
        <end position="403"/>
    </location>
</feature>
<feature type="transmembrane region" description="Helical" evidence="12">
    <location>
        <begin position="441"/>
        <end position="463"/>
    </location>
</feature>
<evidence type="ECO:0000256" key="6">
    <source>
        <dbReference type="ARBA" id="ARBA00022989"/>
    </source>
</evidence>
<dbReference type="GeneID" id="106164699"/>
<evidence type="ECO:0000256" key="1">
    <source>
        <dbReference type="ARBA" id="ARBA00004651"/>
    </source>
</evidence>
<proteinExistence type="inferred from homology"/>
<dbReference type="PANTHER" id="PTHR42985">
    <property type="entry name" value="SODIUM-COUPLED MONOCARBOXYLATE TRANSPORTER"/>
    <property type="match status" value="1"/>
</dbReference>
<keyword evidence="9 12" id="KW-0472">Membrane</keyword>
<dbReference type="GO" id="GO:0015293">
    <property type="term" value="F:symporter activity"/>
    <property type="evidence" value="ECO:0007669"/>
    <property type="project" value="TreeGrafter"/>
</dbReference>
<dbReference type="Gene3D" id="1.20.1730.10">
    <property type="entry name" value="Sodium/glucose cotransporter"/>
    <property type="match status" value="1"/>
</dbReference>
<dbReference type="InterPro" id="IPR051163">
    <property type="entry name" value="Sodium:Solute_Symporter_SSF"/>
</dbReference>
<keyword evidence="10" id="KW-0739">Sodium transport</keyword>
<feature type="transmembrane region" description="Helical" evidence="12">
    <location>
        <begin position="409"/>
        <end position="434"/>
    </location>
</feature>
<dbReference type="CDD" id="cd11492">
    <property type="entry name" value="SLC5sbd_NIS-SMVT"/>
    <property type="match status" value="1"/>
</dbReference>
<feature type="transmembrane region" description="Helical" evidence="12">
    <location>
        <begin position="84"/>
        <end position="107"/>
    </location>
</feature>
<dbReference type="AlphaFoldDB" id="A0A1S3IIU0"/>
<comment type="similarity">
    <text evidence="2 11">Belongs to the sodium:solute symporter (SSF) (TC 2.A.21) family.</text>
</comment>
<evidence type="ECO:0000256" key="2">
    <source>
        <dbReference type="ARBA" id="ARBA00006434"/>
    </source>
</evidence>
<feature type="transmembrane region" description="Helical" evidence="12">
    <location>
        <begin position="14"/>
        <end position="33"/>
    </location>
</feature>
<feature type="transmembrane region" description="Helical" evidence="12">
    <location>
        <begin position="54"/>
        <end position="72"/>
    </location>
</feature>
<feature type="transmembrane region" description="Helical" evidence="12">
    <location>
        <begin position="128"/>
        <end position="150"/>
    </location>
</feature>
<evidence type="ECO:0000256" key="5">
    <source>
        <dbReference type="ARBA" id="ARBA00022692"/>
    </source>
</evidence>
<evidence type="ECO:0000256" key="9">
    <source>
        <dbReference type="ARBA" id="ARBA00023136"/>
    </source>
</evidence>
<sequence>MPQAQVNQFGAVDYVVFGSTLVVSAGIGIFSALTGGHQRTTSEFLMADRKMGPIPAALSLLASFISAITLLGTPKEIYVYGTEYLWMALSYFPAIAVAAHVYLPIFFRLQVTSAHEYLERRFNKAVRVAGSLTFSLQIILYLPIVLYAPSLALEQVTGLNKWIAVATVGVVCIFYTSIGGIKAVMWTDTFQIGVMFAGLLAVLIQGSLTLGGYENAWIASLGTNRVNFLDFDPDPRERHTFWTCIFGGFFTWLTVYACNQAQIQRALTVTDLRGAQIAYWVNAPGLASIIILSAMSGILIFAHYFDCDPMNNGDINELDQLLPLFVMDKFAKIPGLPGLFTACLFSGALSTISTGLNSLATVFTVDIFEQFCCKKIPDSKATIVSKVLSVTFGCIMIGMTYIASLLGGVLQAFIALFGMVGGPQLGLFSLGIFFPWANWKGAISGLISGLLLTFWIGVGAQVYKPILWTAPVSTAGCIAANATNLTLTDNFTDIMANLSTTPVTQLEYAPPLGGWYDISYLWYAGFAVLVVLVVGLTVSAVTGFTDPKTLDHHLISPIFDVMCCCCPLACRECLRCGLPHDPAQFHYFCVCKNVEKADTQDGVVTTEI</sequence>
<evidence type="ECO:0000256" key="8">
    <source>
        <dbReference type="ARBA" id="ARBA00023065"/>
    </source>
</evidence>
<feature type="transmembrane region" description="Helical" evidence="12">
    <location>
        <begin position="279"/>
        <end position="305"/>
    </location>
</feature>
<dbReference type="PROSITE" id="PS50283">
    <property type="entry name" value="NA_SOLUT_SYMP_3"/>
    <property type="match status" value="1"/>
</dbReference>
<evidence type="ECO:0000313" key="14">
    <source>
        <dbReference type="RefSeq" id="XP_013398155.1"/>
    </source>
</evidence>
<reference evidence="14" key="1">
    <citation type="journal article" date="2015" name="Nat. Commun.">
        <title>The Lingula genome provides insights into brachiopod evolution and the origin of phosphate biomineralization.</title>
        <authorList>
            <person name="Luo Y.J."/>
            <person name="Takeuchi T."/>
            <person name="Koyanagi R."/>
            <person name="Yamada L."/>
            <person name="Kanda M."/>
            <person name="Khalturina M."/>
            <person name="Fujie M."/>
            <person name="Yamasaki S.I."/>
            <person name="Endo K."/>
            <person name="Satoh N."/>
        </authorList>
    </citation>
    <scope>NUCLEOTIDE SEQUENCE</scope>
</reference>
<evidence type="ECO:0000256" key="11">
    <source>
        <dbReference type="RuleBase" id="RU362091"/>
    </source>
</evidence>